<name>A0AAV4GN63_9GAST</name>
<dbReference type="Proteomes" id="UP000762676">
    <property type="component" value="Unassembled WGS sequence"/>
</dbReference>
<keyword evidence="2" id="KW-1185">Reference proteome</keyword>
<dbReference type="EMBL" id="BMAT01008518">
    <property type="protein sequence ID" value="GFR86914.1"/>
    <property type="molecule type" value="Genomic_DNA"/>
</dbReference>
<protein>
    <submittedName>
        <fullName evidence="1">Uncharacterized protein</fullName>
    </submittedName>
</protein>
<reference evidence="1 2" key="1">
    <citation type="journal article" date="2021" name="Elife">
        <title>Chloroplast acquisition without the gene transfer in kleptoplastic sea slugs, Plakobranchus ocellatus.</title>
        <authorList>
            <person name="Maeda T."/>
            <person name="Takahashi S."/>
            <person name="Yoshida T."/>
            <person name="Shimamura S."/>
            <person name="Takaki Y."/>
            <person name="Nagai Y."/>
            <person name="Toyoda A."/>
            <person name="Suzuki Y."/>
            <person name="Arimoto A."/>
            <person name="Ishii H."/>
            <person name="Satoh N."/>
            <person name="Nishiyama T."/>
            <person name="Hasebe M."/>
            <person name="Maruyama T."/>
            <person name="Minagawa J."/>
            <person name="Obokata J."/>
            <person name="Shigenobu S."/>
        </authorList>
    </citation>
    <scope>NUCLEOTIDE SEQUENCE [LARGE SCALE GENOMIC DNA]</scope>
</reference>
<evidence type="ECO:0000313" key="1">
    <source>
        <dbReference type="EMBL" id="GFR86914.1"/>
    </source>
</evidence>
<evidence type="ECO:0000313" key="2">
    <source>
        <dbReference type="Proteomes" id="UP000762676"/>
    </source>
</evidence>
<organism evidence="1 2">
    <name type="scientific">Elysia marginata</name>
    <dbReference type="NCBI Taxonomy" id="1093978"/>
    <lineage>
        <taxon>Eukaryota</taxon>
        <taxon>Metazoa</taxon>
        <taxon>Spiralia</taxon>
        <taxon>Lophotrochozoa</taxon>
        <taxon>Mollusca</taxon>
        <taxon>Gastropoda</taxon>
        <taxon>Heterobranchia</taxon>
        <taxon>Euthyneura</taxon>
        <taxon>Panpulmonata</taxon>
        <taxon>Sacoglossa</taxon>
        <taxon>Placobranchoidea</taxon>
        <taxon>Plakobranchidae</taxon>
        <taxon>Elysia</taxon>
    </lineage>
</organism>
<dbReference type="AlphaFoldDB" id="A0AAV4GN63"/>
<proteinExistence type="predicted"/>
<accession>A0AAV4GN63</accession>
<comment type="caution">
    <text evidence="1">The sequence shown here is derived from an EMBL/GenBank/DDBJ whole genome shotgun (WGS) entry which is preliminary data.</text>
</comment>
<gene>
    <name evidence="1" type="ORF">ElyMa_004210200</name>
</gene>
<sequence length="121" mass="14147">MPLYKLFWKQPRLACRGIRRRGLKRSFTVSSMCSGPCGCEELFYLDRESLLPGVVTANWTWGHALSPQTWHRSLCPSQEMLTHKASGKCTHNARRNAYIIALQDTHTNRKKEKWWAEKDRK</sequence>